<keyword evidence="1" id="KW-0812">Transmembrane</keyword>
<accession>A0A1I0W066</accession>
<reference evidence="3" key="1">
    <citation type="submission" date="2016-10" db="EMBL/GenBank/DDBJ databases">
        <authorList>
            <person name="Varghese N."/>
            <person name="Submissions S."/>
        </authorList>
    </citation>
    <scope>NUCLEOTIDE SEQUENCE [LARGE SCALE GENOMIC DNA]</scope>
    <source>
        <strain evidence="3">CGMCC 4.3568</strain>
    </source>
</reference>
<dbReference type="EMBL" id="FOKG01000001">
    <property type="protein sequence ID" value="SFA82001.1"/>
    <property type="molecule type" value="Genomic_DNA"/>
</dbReference>
<dbReference type="RefSeq" id="WP_091669015.1">
    <property type="nucleotide sequence ID" value="NZ_FOKG01000001.1"/>
</dbReference>
<dbReference type="AlphaFoldDB" id="A0A1I0W066"/>
<proteinExistence type="predicted"/>
<evidence type="ECO:0000313" key="3">
    <source>
        <dbReference type="Proteomes" id="UP000243799"/>
    </source>
</evidence>
<feature type="transmembrane region" description="Helical" evidence="1">
    <location>
        <begin position="84"/>
        <end position="109"/>
    </location>
</feature>
<protein>
    <recommendedName>
        <fullName evidence="4">ABC-2 type transport system permease protein</fullName>
    </recommendedName>
</protein>
<evidence type="ECO:0000256" key="1">
    <source>
        <dbReference type="SAM" id="Phobius"/>
    </source>
</evidence>
<dbReference type="Proteomes" id="UP000243799">
    <property type="component" value="Unassembled WGS sequence"/>
</dbReference>
<feature type="transmembrane region" description="Helical" evidence="1">
    <location>
        <begin position="148"/>
        <end position="168"/>
    </location>
</feature>
<feature type="transmembrane region" description="Helical" evidence="1">
    <location>
        <begin position="121"/>
        <end position="141"/>
    </location>
</feature>
<name>A0A1I0W066_9PSEU</name>
<keyword evidence="1" id="KW-1133">Transmembrane helix</keyword>
<evidence type="ECO:0000313" key="2">
    <source>
        <dbReference type="EMBL" id="SFA82001.1"/>
    </source>
</evidence>
<sequence>MLALTRYQLAVLGHSQRYLPPTLVYLASVGIVFNHGSAPVVPEFAVTAGALCAVACWLTVALVDAEDPIQRLVTKSHTRRRGAVPLAVACSVLICCAALTTAVVLWVLWRRESVEAGSLGFGVLAQSACSCLGVAIGLACSRLLVPRIGYSVLIAVFALLAVLFVRPIPLVNPMLRAMGSNENLSTAVPLGAAASALALALTILLVTAVSARRS</sequence>
<gene>
    <name evidence="2" type="ORF">SAMN05216266_101636</name>
</gene>
<dbReference type="OrthoDB" id="4337269at2"/>
<keyword evidence="3" id="KW-1185">Reference proteome</keyword>
<feature type="transmembrane region" description="Helical" evidence="1">
    <location>
        <begin position="188"/>
        <end position="211"/>
    </location>
</feature>
<evidence type="ECO:0008006" key="4">
    <source>
        <dbReference type="Google" id="ProtNLM"/>
    </source>
</evidence>
<dbReference type="STRING" id="490629.SAMN05216266_101636"/>
<feature type="transmembrane region" description="Helical" evidence="1">
    <location>
        <begin position="44"/>
        <end position="63"/>
    </location>
</feature>
<organism evidence="2 3">
    <name type="scientific">Amycolatopsis marina</name>
    <dbReference type="NCBI Taxonomy" id="490629"/>
    <lineage>
        <taxon>Bacteria</taxon>
        <taxon>Bacillati</taxon>
        <taxon>Actinomycetota</taxon>
        <taxon>Actinomycetes</taxon>
        <taxon>Pseudonocardiales</taxon>
        <taxon>Pseudonocardiaceae</taxon>
        <taxon>Amycolatopsis</taxon>
    </lineage>
</organism>
<keyword evidence="1" id="KW-0472">Membrane</keyword>